<dbReference type="OrthoDB" id="1898221at2759"/>
<sequence length="264" mass="29229">MFVNVATGQRCSFREFVERVRDGATALGADVSQGSPSLHPENGDLVGTQSENFPDYVALLHSLLIITVPFALFSSYSTLYEFKHANSLAQATRILPVLVTATRFDFGSPSRSDLHIPVEQVSLTPPANHQYGTPLMGCNFFKPSMIVVLPKWDINVFFDSVPNTSGAHIKLEYNCKRQRVPLTPSSPTRFALLSQTYQELLKPIPGMLDGRAKNKPGSTGILVPGVEARVVRPYANAFHFADWQVTYQSVMLKRSGPYRVRIIG</sequence>
<comment type="caution">
    <text evidence="1">The sequence shown here is derived from an EMBL/GenBank/DDBJ whole genome shotgun (WGS) entry which is preliminary data.</text>
</comment>
<proteinExistence type="predicted"/>
<dbReference type="GeneID" id="64636518"/>
<accession>A0A9P7J633</accession>
<protein>
    <submittedName>
        <fullName evidence="1">Uncharacterized protein</fullName>
    </submittedName>
</protein>
<organism evidence="1 2">
    <name type="scientific">Suillus subaureus</name>
    <dbReference type="NCBI Taxonomy" id="48587"/>
    <lineage>
        <taxon>Eukaryota</taxon>
        <taxon>Fungi</taxon>
        <taxon>Dikarya</taxon>
        <taxon>Basidiomycota</taxon>
        <taxon>Agaricomycotina</taxon>
        <taxon>Agaricomycetes</taxon>
        <taxon>Agaricomycetidae</taxon>
        <taxon>Boletales</taxon>
        <taxon>Suillineae</taxon>
        <taxon>Suillaceae</taxon>
        <taxon>Suillus</taxon>
    </lineage>
</organism>
<gene>
    <name evidence="1" type="ORF">BJ212DRAFT_1590975</name>
</gene>
<evidence type="ECO:0000313" key="1">
    <source>
        <dbReference type="EMBL" id="KAG1804527.1"/>
    </source>
</evidence>
<reference evidence="1" key="1">
    <citation type="journal article" date="2020" name="New Phytol.">
        <title>Comparative genomics reveals dynamic genome evolution in host specialist ectomycorrhizal fungi.</title>
        <authorList>
            <person name="Lofgren L.A."/>
            <person name="Nguyen N.H."/>
            <person name="Vilgalys R."/>
            <person name="Ruytinx J."/>
            <person name="Liao H.L."/>
            <person name="Branco S."/>
            <person name="Kuo A."/>
            <person name="LaButti K."/>
            <person name="Lipzen A."/>
            <person name="Andreopoulos W."/>
            <person name="Pangilinan J."/>
            <person name="Riley R."/>
            <person name="Hundley H."/>
            <person name="Na H."/>
            <person name="Barry K."/>
            <person name="Grigoriev I.V."/>
            <person name="Stajich J.E."/>
            <person name="Kennedy P.G."/>
        </authorList>
    </citation>
    <scope>NUCLEOTIDE SEQUENCE</scope>
    <source>
        <strain evidence="1">MN1</strain>
    </source>
</reference>
<evidence type="ECO:0000313" key="2">
    <source>
        <dbReference type="Proteomes" id="UP000807769"/>
    </source>
</evidence>
<dbReference type="EMBL" id="JABBWG010000057">
    <property type="protein sequence ID" value="KAG1804527.1"/>
    <property type="molecule type" value="Genomic_DNA"/>
</dbReference>
<dbReference type="AlphaFoldDB" id="A0A9P7J633"/>
<dbReference type="Proteomes" id="UP000807769">
    <property type="component" value="Unassembled WGS sequence"/>
</dbReference>
<dbReference type="RefSeq" id="XP_041187007.1">
    <property type="nucleotide sequence ID" value="XM_041342502.1"/>
</dbReference>
<name>A0A9P7J633_9AGAM</name>
<keyword evidence="2" id="KW-1185">Reference proteome</keyword>